<reference evidence="3 4" key="1">
    <citation type="journal article" date="2023" name="IMA Fungus">
        <title>Comparative genomic study of the Penicillium genus elucidates a diverse pangenome and 15 lateral gene transfer events.</title>
        <authorList>
            <person name="Petersen C."/>
            <person name="Sorensen T."/>
            <person name="Nielsen M.R."/>
            <person name="Sondergaard T.E."/>
            <person name="Sorensen J.L."/>
            <person name="Fitzpatrick D.A."/>
            <person name="Frisvad J.C."/>
            <person name="Nielsen K.L."/>
        </authorList>
    </citation>
    <scope>NUCLEOTIDE SEQUENCE [LARGE SCALE GENOMIC DNA]</scope>
    <source>
        <strain evidence="3 4">IBT 35679</strain>
    </source>
</reference>
<dbReference type="SUPFAM" id="SSF51430">
    <property type="entry name" value="NAD(P)-linked oxidoreductase"/>
    <property type="match status" value="1"/>
</dbReference>
<keyword evidence="1" id="KW-0560">Oxidoreductase</keyword>
<protein>
    <submittedName>
        <fullName evidence="3">NADP-dependent oxidoreductase domain-containing protein</fullName>
    </submittedName>
</protein>
<dbReference type="InterPro" id="IPR023210">
    <property type="entry name" value="NADP_OxRdtase_dom"/>
</dbReference>
<gene>
    <name evidence="3" type="ORF">N7494_008745</name>
</gene>
<dbReference type="PANTHER" id="PTHR43625:SF40">
    <property type="entry name" value="ALDO-KETO REDUCTASE YAKC [NADP(+)]"/>
    <property type="match status" value="1"/>
</dbReference>
<dbReference type="Proteomes" id="UP001220324">
    <property type="component" value="Unassembled WGS sequence"/>
</dbReference>
<dbReference type="InterPro" id="IPR036812">
    <property type="entry name" value="NAD(P)_OxRdtase_dom_sf"/>
</dbReference>
<dbReference type="Gene3D" id="3.20.20.100">
    <property type="entry name" value="NADP-dependent oxidoreductase domain"/>
    <property type="match status" value="1"/>
</dbReference>
<feature type="domain" description="NADP-dependent oxidoreductase" evidence="2">
    <location>
        <begin position="18"/>
        <end position="312"/>
    </location>
</feature>
<evidence type="ECO:0000256" key="1">
    <source>
        <dbReference type="ARBA" id="ARBA00023002"/>
    </source>
</evidence>
<dbReference type="InterPro" id="IPR050791">
    <property type="entry name" value="Aldo-Keto_reductase"/>
</dbReference>
<name>A0AAD6CNK9_9EURO</name>
<dbReference type="PANTHER" id="PTHR43625">
    <property type="entry name" value="AFLATOXIN B1 ALDEHYDE REDUCTASE"/>
    <property type="match status" value="1"/>
</dbReference>
<evidence type="ECO:0000313" key="4">
    <source>
        <dbReference type="Proteomes" id="UP001220324"/>
    </source>
</evidence>
<dbReference type="GO" id="GO:0005737">
    <property type="term" value="C:cytoplasm"/>
    <property type="evidence" value="ECO:0007669"/>
    <property type="project" value="TreeGrafter"/>
</dbReference>
<proteinExistence type="predicted"/>
<keyword evidence="4" id="KW-1185">Reference proteome</keyword>
<dbReference type="InterPro" id="IPR020471">
    <property type="entry name" value="AKR"/>
</dbReference>
<evidence type="ECO:0000259" key="2">
    <source>
        <dbReference type="Pfam" id="PF00248"/>
    </source>
</evidence>
<dbReference type="EMBL" id="JAQIZZ010000007">
    <property type="protein sequence ID" value="KAJ5532193.1"/>
    <property type="molecule type" value="Genomic_DNA"/>
</dbReference>
<dbReference type="AlphaFoldDB" id="A0AAD6CNK9"/>
<accession>A0AAD6CNK9</accession>
<dbReference type="GO" id="GO:0016491">
    <property type="term" value="F:oxidoreductase activity"/>
    <property type="evidence" value="ECO:0007669"/>
    <property type="project" value="UniProtKB-KW"/>
</dbReference>
<sequence>MSIPLRSLGKNGPQVPAVGLGLMSIGDIYGSAGTLEDKIAILEHAHATGQRFWDTADLYADSEDVVGEWIQRSGKRNDIFLASKFACQMDRAIRKMTVRSDPEYVKSACARSLQRMKVDVIDLYYCHRVDEITPIEKTVQAMVELKNEGKIRYLGLSEVSAATLRRACAVHPIAALQMEYSPFAMDIEKNDLLQTCRELGVAVVAYSPIGRGLLTGQIKKSEDFDANDFRRMLPKYAPEHFPKIMELVEGLQKVAQAHGSTPAQVSIAWLLAQGPDIIPIPGTRSPQRMDENSNAALLQLTDEEVKDIRALVERTEVPGARYPPGMGTVVADTPPL</sequence>
<evidence type="ECO:0000313" key="3">
    <source>
        <dbReference type="EMBL" id="KAJ5532193.1"/>
    </source>
</evidence>
<organism evidence="3 4">
    <name type="scientific">Penicillium frequentans</name>
    <dbReference type="NCBI Taxonomy" id="3151616"/>
    <lineage>
        <taxon>Eukaryota</taxon>
        <taxon>Fungi</taxon>
        <taxon>Dikarya</taxon>
        <taxon>Ascomycota</taxon>
        <taxon>Pezizomycotina</taxon>
        <taxon>Eurotiomycetes</taxon>
        <taxon>Eurotiomycetidae</taxon>
        <taxon>Eurotiales</taxon>
        <taxon>Aspergillaceae</taxon>
        <taxon>Penicillium</taxon>
    </lineage>
</organism>
<dbReference type="PRINTS" id="PR00069">
    <property type="entry name" value="ALDKETRDTASE"/>
</dbReference>
<dbReference type="Pfam" id="PF00248">
    <property type="entry name" value="Aldo_ket_red"/>
    <property type="match status" value="1"/>
</dbReference>
<comment type="caution">
    <text evidence="3">The sequence shown here is derived from an EMBL/GenBank/DDBJ whole genome shotgun (WGS) entry which is preliminary data.</text>
</comment>